<protein>
    <submittedName>
        <fullName evidence="11">Mechanosensitive ion channel family protein</fullName>
    </submittedName>
</protein>
<evidence type="ECO:0000313" key="11">
    <source>
        <dbReference type="EMBL" id="RDE04996.1"/>
    </source>
</evidence>
<dbReference type="Pfam" id="PF00924">
    <property type="entry name" value="MS_channel_2nd"/>
    <property type="match status" value="1"/>
</dbReference>
<dbReference type="SUPFAM" id="SSF82689">
    <property type="entry name" value="Mechanosensitive channel protein MscS (YggB), C-terminal domain"/>
    <property type="match status" value="1"/>
</dbReference>
<evidence type="ECO:0000256" key="1">
    <source>
        <dbReference type="ARBA" id="ARBA00004651"/>
    </source>
</evidence>
<dbReference type="InterPro" id="IPR006685">
    <property type="entry name" value="MscS_channel_2nd"/>
</dbReference>
<comment type="subcellular location">
    <subcellularLocation>
        <location evidence="1">Cell membrane</location>
        <topology evidence="1">Multi-pass membrane protein</topology>
    </subcellularLocation>
</comment>
<dbReference type="SUPFAM" id="SSF50182">
    <property type="entry name" value="Sm-like ribonucleoproteins"/>
    <property type="match status" value="1"/>
</dbReference>
<feature type="transmembrane region" description="Helical" evidence="7">
    <location>
        <begin position="313"/>
        <end position="333"/>
    </location>
</feature>
<dbReference type="SUPFAM" id="SSF82861">
    <property type="entry name" value="Mechanosensitive channel protein MscS (YggB), transmembrane region"/>
    <property type="match status" value="1"/>
</dbReference>
<dbReference type="InterPro" id="IPR011014">
    <property type="entry name" value="MscS_channel_TM-2"/>
</dbReference>
<dbReference type="InterPro" id="IPR049142">
    <property type="entry name" value="MS_channel_1st"/>
</dbReference>
<dbReference type="Proteomes" id="UP000253918">
    <property type="component" value="Unassembled WGS sequence"/>
</dbReference>
<keyword evidence="4 7" id="KW-0812">Transmembrane</keyword>
<dbReference type="GO" id="GO:0005886">
    <property type="term" value="C:plasma membrane"/>
    <property type="evidence" value="ECO:0007669"/>
    <property type="project" value="UniProtKB-SubCell"/>
</dbReference>
<keyword evidence="6 7" id="KW-0472">Membrane</keyword>
<evidence type="ECO:0000256" key="2">
    <source>
        <dbReference type="ARBA" id="ARBA00008017"/>
    </source>
</evidence>
<dbReference type="InterPro" id="IPR011066">
    <property type="entry name" value="MscS_channel_C_sf"/>
</dbReference>
<evidence type="ECO:0000256" key="3">
    <source>
        <dbReference type="ARBA" id="ARBA00022475"/>
    </source>
</evidence>
<feature type="domain" description="Mechanosensitive ion channel transmembrane helices 2/3" evidence="10">
    <location>
        <begin position="298"/>
        <end position="336"/>
    </location>
</feature>
<sequence length="526" mass="56129">MLALAAPSLAQAQIANTAAPAAPTDPFGRETPRTAVTALLRALAEQDYERAGNYFELPARTPASQGPELARRLQALLDKNGTLRPFGALSSEATGNLNDDLAPDREEVGTIPIGTTDQPVLLSRGTGADEVPIWRVAPETARQLLAKNVAVAAREAAPAADEATIAGAGLKDWAILLGLALVSFGGLWAFAALALLLTRRLVADHGTNGVYRFLHAALPPVSLLLAVLIFYAWAGRLPVSIVARQAALRYTGVIAVVAFVWFALRLVDAISDLAIARMRRSERRQVISVVMLLRRTAKLLLIAFSVVGVLDTFGIDVTTGIAALGIGGIALALGAQKTVENLVGSVTVIADRPAQVGDFVKVGDVVGTVEDVGIRSTRIRTNERTVVTIPNGDFSARQIENFATRDRFLFNPTIGVEYSLTGAKLRQAVDIVAGILRDHPKIAEGGRARLAKFGENSLDIEVFSYIDTPNFDESVVIREELLFAIFEQLEAAEIGIAFPTRTLMFSGEIPLAIKPPAPEDKPGEQG</sequence>
<dbReference type="Pfam" id="PF21088">
    <property type="entry name" value="MS_channel_1st"/>
    <property type="match status" value="1"/>
</dbReference>
<dbReference type="Gene3D" id="1.10.287.1260">
    <property type="match status" value="1"/>
</dbReference>
<evidence type="ECO:0000256" key="5">
    <source>
        <dbReference type="ARBA" id="ARBA00022989"/>
    </source>
</evidence>
<dbReference type="AlphaFoldDB" id="A0A369VRI8"/>
<dbReference type="GO" id="GO:0008381">
    <property type="term" value="F:mechanosensitive monoatomic ion channel activity"/>
    <property type="evidence" value="ECO:0007669"/>
    <property type="project" value="UniProtKB-ARBA"/>
</dbReference>
<dbReference type="InterPro" id="IPR010920">
    <property type="entry name" value="LSM_dom_sf"/>
</dbReference>
<keyword evidence="12" id="KW-1185">Reference proteome</keyword>
<feature type="transmembrane region" description="Helical" evidence="7">
    <location>
        <begin position="210"/>
        <end position="234"/>
    </location>
</feature>
<reference evidence="11 12" key="1">
    <citation type="submission" date="2018-07" db="EMBL/GenBank/DDBJ databases">
        <title>a novel species of Sphingomonas isolated from the rhizosphere soil of Araceae plant.</title>
        <authorList>
            <person name="Zhiyong W."/>
            <person name="Qinglan Z."/>
            <person name="Zhiwei F."/>
            <person name="Ding X."/>
            <person name="Gejiao W."/>
            <person name="Shixue Z."/>
        </authorList>
    </citation>
    <scope>NUCLEOTIDE SEQUENCE [LARGE SCALE GENOMIC DNA]</scope>
    <source>
        <strain evidence="11 12">WZY 27</strain>
    </source>
</reference>
<dbReference type="InterPro" id="IPR023408">
    <property type="entry name" value="MscS_beta-dom_sf"/>
</dbReference>
<dbReference type="Gene3D" id="2.30.30.60">
    <property type="match status" value="1"/>
</dbReference>
<feature type="transmembrane region" description="Helical" evidence="7">
    <location>
        <begin position="285"/>
        <end position="307"/>
    </location>
</feature>
<dbReference type="PANTHER" id="PTHR30566">
    <property type="entry name" value="YNAI-RELATED MECHANOSENSITIVE ION CHANNEL"/>
    <property type="match status" value="1"/>
</dbReference>
<dbReference type="Gene3D" id="3.30.70.100">
    <property type="match status" value="1"/>
</dbReference>
<comment type="caution">
    <text evidence="11">The sequence shown here is derived from an EMBL/GenBank/DDBJ whole genome shotgun (WGS) entry which is preliminary data.</text>
</comment>
<dbReference type="EMBL" id="QQNB01000003">
    <property type="protein sequence ID" value="RDE04996.1"/>
    <property type="molecule type" value="Genomic_DNA"/>
</dbReference>
<evidence type="ECO:0000259" key="9">
    <source>
        <dbReference type="Pfam" id="PF21082"/>
    </source>
</evidence>
<proteinExistence type="inferred from homology"/>
<accession>A0A369VRI8</accession>
<dbReference type="Pfam" id="PF21082">
    <property type="entry name" value="MS_channel_3rd"/>
    <property type="match status" value="1"/>
</dbReference>
<dbReference type="OrthoDB" id="9809206at2"/>
<evidence type="ECO:0000256" key="7">
    <source>
        <dbReference type="SAM" id="Phobius"/>
    </source>
</evidence>
<keyword evidence="5 7" id="KW-1133">Transmembrane helix</keyword>
<comment type="similarity">
    <text evidence="2">Belongs to the MscS (TC 1.A.23) family.</text>
</comment>
<evidence type="ECO:0000313" key="12">
    <source>
        <dbReference type="Proteomes" id="UP000253918"/>
    </source>
</evidence>
<keyword evidence="3" id="KW-1003">Cell membrane</keyword>
<organism evidence="11 12">
    <name type="scientific">Sphingomonas aracearum</name>
    <dbReference type="NCBI Taxonomy" id="2283317"/>
    <lineage>
        <taxon>Bacteria</taxon>
        <taxon>Pseudomonadati</taxon>
        <taxon>Pseudomonadota</taxon>
        <taxon>Alphaproteobacteria</taxon>
        <taxon>Sphingomonadales</taxon>
        <taxon>Sphingomonadaceae</taxon>
        <taxon>Sphingomonas</taxon>
    </lineage>
</organism>
<gene>
    <name evidence="11" type="ORF">DVW87_12915</name>
</gene>
<name>A0A369VRI8_9SPHN</name>
<evidence type="ECO:0000259" key="8">
    <source>
        <dbReference type="Pfam" id="PF00924"/>
    </source>
</evidence>
<feature type="domain" description="Mechanosensitive ion channel MscS" evidence="8">
    <location>
        <begin position="338"/>
        <end position="402"/>
    </location>
</feature>
<evidence type="ECO:0000256" key="6">
    <source>
        <dbReference type="ARBA" id="ARBA00023136"/>
    </source>
</evidence>
<dbReference type="PANTHER" id="PTHR30566:SF5">
    <property type="entry name" value="MECHANOSENSITIVE ION CHANNEL PROTEIN 1, MITOCHONDRIAL-RELATED"/>
    <property type="match status" value="1"/>
</dbReference>
<feature type="transmembrane region" description="Helical" evidence="7">
    <location>
        <begin position="246"/>
        <end position="264"/>
    </location>
</feature>
<feature type="transmembrane region" description="Helical" evidence="7">
    <location>
        <begin position="173"/>
        <end position="198"/>
    </location>
</feature>
<evidence type="ECO:0000256" key="4">
    <source>
        <dbReference type="ARBA" id="ARBA00022692"/>
    </source>
</evidence>
<feature type="domain" description="Mechanosensitive ion channel MscS C-terminal" evidence="9">
    <location>
        <begin position="413"/>
        <end position="496"/>
    </location>
</feature>
<evidence type="ECO:0000259" key="10">
    <source>
        <dbReference type="Pfam" id="PF21088"/>
    </source>
</evidence>
<dbReference type="InterPro" id="IPR049278">
    <property type="entry name" value="MS_channel_C"/>
</dbReference>